<comment type="caution">
    <text evidence="2">The sequence shown here is derived from an EMBL/GenBank/DDBJ whole genome shotgun (WGS) entry which is preliminary data.</text>
</comment>
<dbReference type="RefSeq" id="WP_166881926.1">
    <property type="nucleotide sequence ID" value="NZ_WHJH01000066.1"/>
</dbReference>
<name>A0ABX0P2Z4_9BURK</name>
<gene>
    <name evidence="2" type="ORF">F2P45_30150</name>
</gene>
<dbReference type="Gene3D" id="2.60.120.260">
    <property type="entry name" value="Galactose-binding domain-like"/>
    <property type="match status" value="1"/>
</dbReference>
<evidence type="ECO:0000313" key="2">
    <source>
        <dbReference type="EMBL" id="NHZ93241.1"/>
    </source>
</evidence>
<dbReference type="EMBL" id="WHJH01000066">
    <property type="protein sequence ID" value="NHZ93241.1"/>
    <property type="molecule type" value="Genomic_DNA"/>
</dbReference>
<dbReference type="SUPFAM" id="SSF82171">
    <property type="entry name" value="DPP6 N-terminal domain-like"/>
    <property type="match status" value="1"/>
</dbReference>
<proteinExistence type="predicted"/>
<feature type="signal peptide" evidence="1">
    <location>
        <begin position="1"/>
        <end position="32"/>
    </location>
</feature>
<organism evidence="2 3">
    <name type="scientific">Massilia mucilaginosa</name>
    <dbReference type="NCBI Taxonomy" id="2609282"/>
    <lineage>
        <taxon>Bacteria</taxon>
        <taxon>Pseudomonadati</taxon>
        <taxon>Pseudomonadota</taxon>
        <taxon>Betaproteobacteria</taxon>
        <taxon>Burkholderiales</taxon>
        <taxon>Oxalobacteraceae</taxon>
        <taxon>Telluria group</taxon>
        <taxon>Massilia</taxon>
    </lineage>
</organism>
<accession>A0ABX0P2Z4</accession>
<dbReference type="Proteomes" id="UP000609726">
    <property type="component" value="Unassembled WGS sequence"/>
</dbReference>
<protein>
    <submittedName>
        <fullName evidence="2">Uncharacterized protein</fullName>
    </submittedName>
</protein>
<reference evidence="2 3" key="1">
    <citation type="submission" date="2019-10" db="EMBL/GenBank/DDBJ databases">
        <title>Taxonomy of Antarctic Massilia spp.: description of Massilia rubra sp. nov., Massilia aquatica sp. nov., Massilia mucilaginosa sp. nov., Massilia frigida sp. nov. isolated from streams, lakes and regoliths.</title>
        <authorList>
            <person name="Holochova P."/>
            <person name="Sedlacek I."/>
            <person name="Kralova S."/>
            <person name="Maslanova I."/>
            <person name="Busse H.-J."/>
            <person name="Stankova E."/>
            <person name="Vrbovska V."/>
            <person name="Kovarovic V."/>
            <person name="Bartak M."/>
            <person name="Svec P."/>
            <person name="Pantucek R."/>
        </authorList>
    </citation>
    <scope>NUCLEOTIDE SEQUENCE [LARGE SCALE GENOMIC DNA]</scope>
    <source>
        <strain evidence="2 3">CCM 8733</strain>
    </source>
</reference>
<evidence type="ECO:0000256" key="1">
    <source>
        <dbReference type="SAM" id="SignalP"/>
    </source>
</evidence>
<evidence type="ECO:0000313" key="3">
    <source>
        <dbReference type="Proteomes" id="UP000609726"/>
    </source>
</evidence>
<keyword evidence="1" id="KW-0732">Signal</keyword>
<keyword evidence="3" id="KW-1185">Reference proteome</keyword>
<feature type="chain" id="PRO_5047032795" evidence="1">
    <location>
        <begin position="33"/>
        <end position="867"/>
    </location>
</feature>
<sequence length="867" mass="92914">MKRQSIASHLPKLRVAAFAPLTVLLGMPLAYAADNLKLSNGTFEAGITPWKPVGSVISGQQIDCGLNKCLQLNVKNTTVTATSDVKAVVPGQFIAASARMKRTSTPGQEDVSLGIEFYGPNDVLIGTATKWSYSMGPANAWGDVKVSAIAPAGAESAKVVVRGKSTGSLTAYVDDVAMSRIILEDRGQQVFVGRVSAAAIDSNTLYVAANGNPAKFAYYRVSDGQPLKQFTLGNEDIWSVVVGGDSAAYFGTASGKLYRFSYNTDAAPKVIKEFKKAAGGTRTIWSLKAGPGNCIFGGLAPDDVEKKADGFKYCPDTEVTTMLPLPATTGVTTDGVTTASYHVRSLAVDLGGDNIPRAIYWGMGNPAKLYKSALDGSGMSAPLPIDGTKEYAYYTDFAKDRLFVRLTGASNWTVVLERSGKSAGAEVADINSIGISTLSPACTDLLSSSPCNNTVFYTKDLGPGKGTHLSSYRVDAGEETALAIQMGPAAAFAYAPYSGPTQLVSVLRDPEKSVGKIVRYNLADLYNFNKSALPQSTPFPAPETASGIRTLAVHNDKTYSSGFVNGAIGIGDATANPPVLVKEYLQAEGMAVLGNHLFIGGYPGAVIKSYLITDTGLEAKVTNDALGKTYGQNRPFAMLPVPKRNDNEVDRLVIATVPKVNEQGALAVYSVGNPGSLDVVKPFNGHSILALARIDDVVYGGTSVWRDIDNVKSDGFAKLFTFDPFKTLAVEEVNIEKDIVAKGTWNERAITALLRVNRQIWVLAEDTVLIYDHDTKSFVNKLQTPHDFSYEKWNIAWNAGSMVESNGYVYFSANDTKQTNIYRVNISKPDSIEVVRTGASGTLKVDEKGNIYFINEDKVMKYNMALQ</sequence>